<sequence>MNVTTSTTIDTGSEIVVASPLYLAYDTDADFRLSISLTACVYALLATFGIIFNTCKILHTTLRSNTSILLAVESLLEIMHQSGHIIFFVKFLIFGTKFITAKITSFMMFIPTFGVGGAVCTLFSLSADRLLAIAIPIKYTHFHQSKYIMKHLIFILIYIVHYTFEMVYSAISQPNLMVSGGLSDLRSAPPGAKELNQYLNLAVALGSVFNYLIVGILIKLRTGSLF</sequence>
<comment type="subcellular location">
    <subcellularLocation>
        <location evidence="1">Membrane</location>
    </subcellularLocation>
</comment>
<name>A0A6V7VVM2_MELEN</name>
<dbReference type="OrthoDB" id="5820127at2759"/>
<organism evidence="6 7">
    <name type="scientific">Meloidogyne enterolobii</name>
    <name type="common">Root-knot nematode worm</name>
    <name type="synonym">Meloidogyne mayaguensis</name>
    <dbReference type="NCBI Taxonomy" id="390850"/>
    <lineage>
        <taxon>Eukaryota</taxon>
        <taxon>Metazoa</taxon>
        <taxon>Ecdysozoa</taxon>
        <taxon>Nematoda</taxon>
        <taxon>Chromadorea</taxon>
        <taxon>Rhabditida</taxon>
        <taxon>Tylenchina</taxon>
        <taxon>Tylenchomorpha</taxon>
        <taxon>Tylenchoidea</taxon>
        <taxon>Meloidogynidae</taxon>
        <taxon>Meloidogyninae</taxon>
        <taxon>Meloidogyne</taxon>
    </lineage>
</organism>
<feature type="transmembrane region" description="Helical" evidence="5">
    <location>
        <begin position="33"/>
        <end position="55"/>
    </location>
</feature>
<keyword evidence="4 5" id="KW-0472">Membrane</keyword>
<evidence type="ECO:0000256" key="3">
    <source>
        <dbReference type="ARBA" id="ARBA00022989"/>
    </source>
</evidence>
<accession>A0A6V7VVM2</accession>
<dbReference type="GO" id="GO:0004930">
    <property type="term" value="F:G protein-coupled receptor activity"/>
    <property type="evidence" value="ECO:0007669"/>
    <property type="project" value="InterPro"/>
</dbReference>
<feature type="transmembrane region" description="Helical" evidence="5">
    <location>
        <begin position="67"/>
        <end position="94"/>
    </location>
</feature>
<evidence type="ECO:0000313" key="6">
    <source>
        <dbReference type="EMBL" id="CAD2178832.1"/>
    </source>
</evidence>
<reference evidence="6 7" key="1">
    <citation type="submission" date="2020-08" db="EMBL/GenBank/DDBJ databases">
        <authorList>
            <person name="Koutsovoulos G."/>
            <person name="Danchin GJ E."/>
        </authorList>
    </citation>
    <scope>NUCLEOTIDE SEQUENCE [LARGE SCALE GENOMIC DNA]</scope>
</reference>
<gene>
    <name evidence="6" type="ORF">MENT_LOCUS30792</name>
</gene>
<dbReference type="InterPro" id="IPR019424">
    <property type="entry name" value="7TM_GPCR_Srsx"/>
</dbReference>
<evidence type="ECO:0000256" key="5">
    <source>
        <dbReference type="SAM" id="Phobius"/>
    </source>
</evidence>
<proteinExistence type="predicted"/>
<evidence type="ECO:0000256" key="2">
    <source>
        <dbReference type="ARBA" id="ARBA00022692"/>
    </source>
</evidence>
<dbReference type="EMBL" id="CAJEWN010000328">
    <property type="protein sequence ID" value="CAD2178832.1"/>
    <property type="molecule type" value="Genomic_DNA"/>
</dbReference>
<dbReference type="Gene3D" id="1.20.1070.10">
    <property type="entry name" value="Rhodopsin 7-helix transmembrane proteins"/>
    <property type="match status" value="1"/>
</dbReference>
<protein>
    <submittedName>
        <fullName evidence="6">Uncharacterized protein</fullName>
    </submittedName>
</protein>
<dbReference type="Pfam" id="PF10320">
    <property type="entry name" value="7TM_GPCR_Srsx"/>
    <property type="match status" value="1"/>
</dbReference>
<dbReference type="GO" id="GO:0016020">
    <property type="term" value="C:membrane"/>
    <property type="evidence" value="ECO:0007669"/>
    <property type="project" value="UniProtKB-SubCell"/>
</dbReference>
<dbReference type="AlphaFoldDB" id="A0A6V7VVM2"/>
<dbReference type="InterPro" id="IPR000276">
    <property type="entry name" value="GPCR_Rhodpsn"/>
</dbReference>
<feature type="transmembrane region" description="Helical" evidence="5">
    <location>
        <begin position="106"/>
        <end position="131"/>
    </location>
</feature>
<keyword evidence="3 5" id="KW-1133">Transmembrane helix</keyword>
<evidence type="ECO:0000313" key="7">
    <source>
        <dbReference type="Proteomes" id="UP000580250"/>
    </source>
</evidence>
<feature type="transmembrane region" description="Helical" evidence="5">
    <location>
        <begin position="198"/>
        <end position="218"/>
    </location>
</feature>
<keyword evidence="2 5" id="KW-0812">Transmembrane</keyword>
<dbReference type="SUPFAM" id="SSF81321">
    <property type="entry name" value="Family A G protein-coupled receptor-like"/>
    <property type="match status" value="1"/>
</dbReference>
<feature type="transmembrane region" description="Helical" evidence="5">
    <location>
        <begin position="152"/>
        <end position="171"/>
    </location>
</feature>
<dbReference type="InterPro" id="IPR047130">
    <property type="entry name" value="7TM_GPCR_Srsx_nematod"/>
</dbReference>
<dbReference type="PANTHER" id="PTHR23360:SF5">
    <property type="entry name" value="G-PROTEIN COUPLED RECEPTORS FAMILY 1 PROFILE DOMAIN-CONTAINING PROTEIN"/>
    <property type="match status" value="1"/>
</dbReference>
<dbReference type="PANTHER" id="PTHR23360">
    <property type="entry name" value="G-PROTEIN COUPLED RECEPTORS FAMILY 1 PROFILE DOMAIN-CONTAINING PROTEIN-RELATED"/>
    <property type="match status" value="1"/>
</dbReference>
<dbReference type="SMART" id="SM01381">
    <property type="entry name" value="7TM_GPCR_Srsx"/>
    <property type="match status" value="1"/>
</dbReference>
<dbReference type="Proteomes" id="UP000580250">
    <property type="component" value="Unassembled WGS sequence"/>
</dbReference>
<evidence type="ECO:0000256" key="4">
    <source>
        <dbReference type="ARBA" id="ARBA00023136"/>
    </source>
</evidence>
<evidence type="ECO:0000256" key="1">
    <source>
        <dbReference type="ARBA" id="ARBA00004370"/>
    </source>
</evidence>
<comment type="caution">
    <text evidence="6">The sequence shown here is derived from an EMBL/GenBank/DDBJ whole genome shotgun (WGS) entry which is preliminary data.</text>
</comment>